<feature type="domain" description="Lipase maturation factor 1/2 C-terminal" evidence="11">
    <location>
        <begin position="254"/>
        <end position="400"/>
    </location>
</feature>
<protein>
    <recommendedName>
        <fullName evidence="8">Lipase maturation factor</fullName>
    </recommendedName>
</protein>
<feature type="domain" description="Lipase maturation factor 1/2 N-terminal" evidence="10">
    <location>
        <begin position="18"/>
        <end position="187"/>
    </location>
</feature>
<evidence type="ECO:0000256" key="4">
    <source>
        <dbReference type="ARBA" id="ARBA00022824"/>
    </source>
</evidence>
<reference evidence="12" key="2">
    <citation type="submission" date="2025-08" db="UniProtKB">
        <authorList>
            <consortium name="Ensembl"/>
        </authorList>
    </citation>
    <scope>IDENTIFICATION</scope>
</reference>
<organism evidence="12 13">
    <name type="scientific">Nomascus leucogenys</name>
    <name type="common">Northern white-cheeked gibbon</name>
    <name type="synonym">Hylobates leucogenys</name>
    <dbReference type="NCBI Taxonomy" id="61853"/>
    <lineage>
        <taxon>Eukaryota</taxon>
        <taxon>Metazoa</taxon>
        <taxon>Chordata</taxon>
        <taxon>Craniata</taxon>
        <taxon>Vertebrata</taxon>
        <taxon>Euteleostomi</taxon>
        <taxon>Mammalia</taxon>
        <taxon>Eutheria</taxon>
        <taxon>Euarchontoglires</taxon>
        <taxon>Primates</taxon>
        <taxon>Haplorrhini</taxon>
        <taxon>Catarrhini</taxon>
        <taxon>Hylobatidae</taxon>
        <taxon>Nomascus</taxon>
    </lineage>
</organism>
<dbReference type="AlphaFoldDB" id="G1QIY9"/>
<dbReference type="FunCoup" id="G1QIY9">
    <property type="interactions" value="855"/>
</dbReference>
<dbReference type="Ensembl" id="ENSNLET00000000940.2">
    <property type="protein sequence ID" value="ENSNLEP00000000883.2"/>
    <property type="gene ID" value="ENSNLEG00000000757.3"/>
</dbReference>
<evidence type="ECO:0000256" key="5">
    <source>
        <dbReference type="ARBA" id="ARBA00022989"/>
    </source>
</evidence>
<dbReference type="PANTHER" id="PTHR14463">
    <property type="entry name" value="LIPASE MATURATION FACTOR"/>
    <property type="match status" value="1"/>
</dbReference>
<keyword evidence="3 8" id="KW-0812">Transmembrane</keyword>
<dbReference type="PANTHER" id="PTHR14463:SF5">
    <property type="entry name" value="LIPASE MATURATION FACTOR 2"/>
    <property type="match status" value="1"/>
</dbReference>
<dbReference type="Proteomes" id="UP000001073">
    <property type="component" value="Chromosome 7b"/>
</dbReference>
<evidence type="ECO:0000313" key="12">
    <source>
        <dbReference type="Ensembl" id="ENSNLEP00000000883.2"/>
    </source>
</evidence>
<evidence type="ECO:0000313" key="13">
    <source>
        <dbReference type="Proteomes" id="UP000001073"/>
    </source>
</evidence>
<gene>
    <name evidence="12" type="primary">LMF2</name>
</gene>
<evidence type="ECO:0000256" key="8">
    <source>
        <dbReference type="RuleBase" id="RU361229"/>
    </source>
</evidence>
<feature type="compositionally biased region" description="Polar residues" evidence="9">
    <location>
        <begin position="499"/>
        <end position="515"/>
    </location>
</feature>
<evidence type="ECO:0000256" key="3">
    <source>
        <dbReference type="ARBA" id="ARBA00022692"/>
    </source>
</evidence>
<evidence type="ECO:0000256" key="6">
    <source>
        <dbReference type="ARBA" id="ARBA00023136"/>
    </source>
</evidence>
<keyword evidence="7" id="KW-0325">Glycoprotein</keyword>
<evidence type="ECO:0000256" key="9">
    <source>
        <dbReference type="SAM" id="MobiDB-lite"/>
    </source>
</evidence>
<dbReference type="GO" id="GO:0005789">
    <property type="term" value="C:endoplasmic reticulum membrane"/>
    <property type="evidence" value="ECO:0007669"/>
    <property type="project" value="UniProtKB-SubCell"/>
</dbReference>
<dbReference type="InterPro" id="IPR057433">
    <property type="entry name" value="LMF1/2_C"/>
</dbReference>
<dbReference type="STRING" id="61853.ENSNLEP00000000883"/>
<dbReference type="InterPro" id="IPR057434">
    <property type="entry name" value="LMF1/2_N"/>
</dbReference>
<comment type="function">
    <text evidence="8">Involved in the maturation of specific proteins in the endoplasmic reticulum.</text>
</comment>
<sequence length="521" mass="58472">MLWAAYLSACQVGQVFLYFQWDSLLLETGFLAVLVAPLRPASHRKQAPQGGQAGALPHEDLPFWLVRWLLFRLMFASGVVKLTSRCPTWWGLTALTYHYETQCLPTPAAWFAHHLPVWLHKLSVVATFLIEIAVPPLFFAPIRRLRLAAFYSQVLLQVLIIITGNYNFFNLMTLVLTTALLDDQHLAAEPGHGSRKKTATCACHLSWGFSPPTPPRDSHSSCTPAPWLGTLSRDPRALWTGAHRLFGAVEHLQLANSYGLFRRMTGLGGRHEVVLEGSYDGHHWTEIEFMYKPGNLSRPPPVVVPHQPRLDWQMWFAALGPHTHSPWFTSLVLRLLQGKEPVIRLVQSQVARYPFHKQPPTYVRAQRYKYWFSQPGEQGGKAGHLVGQWWRRQWVEEFFPSVSLGDPTLEMLLRQFGLQDKSPPRTRSANSTLAQALHWTRTQLSPLEAPALLWGLLMAVGAVRVVQALLAPCSLRSSPLASASGEKRRPAPQKDSGAASKQATPAPNPCSSSSRTARRKK</sequence>
<evidence type="ECO:0000256" key="1">
    <source>
        <dbReference type="ARBA" id="ARBA00004477"/>
    </source>
</evidence>
<evidence type="ECO:0000259" key="11">
    <source>
        <dbReference type="Pfam" id="PF25179"/>
    </source>
</evidence>
<dbReference type="InParanoid" id="G1QIY9"/>
<comment type="caution">
    <text evidence="8">Lacks conserved residue(s) required for the propagation of feature annotation.</text>
</comment>
<dbReference type="OMA" id="HYTPWSQ"/>
<feature type="transmembrane region" description="Helical" evidence="8">
    <location>
        <begin position="154"/>
        <end position="176"/>
    </location>
</feature>
<evidence type="ECO:0000259" key="10">
    <source>
        <dbReference type="Pfam" id="PF06762"/>
    </source>
</evidence>
<dbReference type="InterPro" id="IPR009613">
    <property type="entry name" value="LMF"/>
</dbReference>
<dbReference type="GO" id="GO:0051604">
    <property type="term" value="P:protein maturation"/>
    <property type="evidence" value="ECO:0007669"/>
    <property type="project" value="InterPro"/>
</dbReference>
<evidence type="ECO:0000256" key="7">
    <source>
        <dbReference type="ARBA" id="ARBA00023180"/>
    </source>
</evidence>
<keyword evidence="4 8" id="KW-0256">Endoplasmic reticulum</keyword>
<keyword evidence="6 8" id="KW-0472">Membrane</keyword>
<reference evidence="12 13" key="1">
    <citation type="submission" date="2012-10" db="EMBL/GenBank/DDBJ databases">
        <authorList>
            <consortium name="Gibbon Genome Sequencing Consortium"/>
        </authorList>
    </citation>
    <scope>NUCLEOTIDE SEQUENCE [LARGE SCALE GENOMIC DNA]</scope>
</reference>
<name>G1QIY9_NOMLE</name>
<keyword evidence="13" id="KW-1185">Reference proteome</keyword>
<accession>G1QIY9</accession>
<dbReference type="GeneTree" id="ENSGT00530000063702"/>
<dbReference type="Pfam" id="PF06762">
    <property type="entry name" value="LMF1"/>
    <property type="match status" value="1"/>
</dbReference>
<dbReference type="Pfam" id="PF25179">
    <property type="entry name" value="LMF1_C"/>
    <property type="match status" value="1"/>
</dbReference>
<dbReference type="EMBL" id="ADFV01130412">
    <property type="status" value="NOT_ANNOTATED_CDS"/>
    <property type="molecule type" value="Genomic_DNA"/>
</dbReference>
<dbReference type="eggNOG" id="ENOG502QTN6">
    <property type="taxonomic scope" value="Eukaryota"/>
</dbReference>
<feature type="region of interest" description="Disordered" evidence="9">
    <location>
        <begin position="478"/>
        <end position="521"/>
    </location>
</feature>
<comment type="similarity">
    <text evidence="2 8">Belongs to the lipase maturation factor family.</text>
</comment>
<keyword evidence="5 8" id="KW-1133">Transmembrane helix</keyword>
<comment type="subcellular location">
    <subcellularLocation>
        <location evidence="1 8">Endoplasmic reticulum membrane</location>
        <topology evidence="1 8">Multi-pass membrane protein</topology>
    </subcellularLocation>
</comment>
<evidence type="ECO:0000256" key="2">
    <source>
        <dbReference type="ARBA" id="ARBA00005512"/>
    </source>
</evidence>
<dbReference type="EMBL" id="ADFV01130413">
    <property type="status" value="NOT_ANNOTATED_CDS"/>
    <property type="molecule type" value="Genomic_DNA"/>
</dbReference>
<proteinExistence type="inferred from homology"/>
<feature type="transmembrane region" description="Helical" evidence="8">
    <location>
        <begin position="24"/>
        <end position="41"/>
    </location>
</feature>
<reference evidence="12" key="3">
    <citation type="submission" date="2025-09" db="UniProtKB">
        <authorList>
            <consortium name="Ensembl"/>
        </authorList>
    </citation>
    <scope>IDENTIFICATION</scope>
</reference>